<dbReference type="OrthoDB" id="4706173at2"/>
<protein>
    <submittedName>
        <fullName evidence="2">Alpha/beta hydrolase</fullName>
    </submittedName>
</protein>
<dbReference type="GO" id="GO:0016787">
    <property type="term" value="F:hydrolase activity"/>
    <property type="evidence" value="ECO:0007669"/>
    <property type="project" value="UniProtKB-KW"/>
</dbReference>
<accession>A0A3M0I599</accession>
<keyword evidence="3" id="KW-1185">Reference proteome</keyword>
<dbReference type="AlphaFoldDB" id="A0A3M0I599"/>
<evidence type="ECO:0000313" key="2">
    <source>
        <dbReference type="EMBL" id="RMB83924.1"/>
    </source>
</evidence>
<organism evidence="2 3">
    <name type="scientific">Streptomyces shenzhenensis</name>
    <dbReference type="NCBI Taxonomy" id="943815"/>
    <lineage>
        <taxon>Bacteria</taxon>
        <taxon>Bacillati</taxon>
        <taxon>Actinomycetota</taxon>
        <taxon>Actinomycetes</taxon>
        <taxon>Kitasatosporales</taxon>
        <taxon>Streptomycetaceae</taxon>
        <taxon>Streptomyces</taxon>
    </lineage>
</organism>
<dbReference type="Pfam" id="PF12146">
    <property type="entry name" value="Hydrolase_4"/>
    <property type="match status" value="1"/>
</dbReference>
<dbReference type="InterPro" id="IPR022742">
    <property type="entry name" value="Hydrolase_4"/>
</dbReference>
<proteinExistence type="predicted"/>
<dbReference type="InterPro" id="IPR050228">
    <property type="entry name" value="Carboxylesterase_BioH"/>
</dbReference>
<comment type="caution">
    <text evidence="2">The sequence shown here is derived from an EMBL/GenBank/DDBJ whole genome shotgun (WGS) entry which is preliminary data.</text>
</comment>
<dbReference type="EMBL" id="PENI01000013">
    <property type="protein sequence ID" value="RMB83924.1"/>
    <property type="molecule type" value="Genomic_DNA"/>
</dbReference>
<feature type="domain" description="Serine aminopeptidase S33" evidence="1">
    <location>
        <begin position="43"/>
        <end position="154"/>
    </location>
</feature>
<name>A0A3M0I599_9ACTN</name>
<dbReference type="PANTHER" id="PTHR43194:SF2">
    <property type="entry name" value="PEROXISOMAL MEMBRANE PROTEIN LPX1"/>
    <property type="match status" value="1"/>
</dbReference>
<dbReference type="SUPFAM" id="SSF53474">
    <property type="entry name" value="alpha/beta-Hydrolases"/>
    <property type="match status" value="1"/>
</dbReference>
<keyword evidence="2" id="KW-0378">Hydrolase</keyword>
<sequence>MTEGIRTEPPVEPAPRRSVLRCDGELLSCATLVPSPGPAADGRPAVVFLHGAGTSDKERFAALMGEVATRGHKALAFDFSGHGESSGALKELSLRRRFRQAQAVIDHHVPGDGGLVLVGFSMSGQTVADLAAHYGPRVAAVGLCAPAVYASAAWPLPFGGGFTEVIRTPDSWRDSPALGVYATLTTRTVLATPATDAVIPPAVTDAVAAALAVRSRFTRLVLPEADHSLGLWFARNEASRRRFVDALVGDL</sequence>
<dbReference type="RefSeq" id="WP_121891151.1">
    <property type="nucleotide sequence ID" value="NZ_PENI01000013.1"/>
</dbReference>
<gene>
    <name evidence="2" type="ORF">CTZ28_20605</name>
</gene>
<dbReference type="Proteomes" id="UP000270471">
    <property type="component" value="Unassembled WGS sequence"/>
</dbReference>
<dbReference type="PANTHER" id="PTHR43194">
    <property type="entry name" value="HYDROLASE ALPHA/BETA FOLD FAMILY"/>
    <property type="match status" value="1"/>
</dbReference>
<reference evidence="2 3" key="1">
    <citation type="submission" date="2017-11" db="EMBL/GenBank/DDBJ databases">
        <title>Draft genome of actinobacteria isolated from guarana (Paullinia cupana (Mart.) Ducke.</title>
        <authorList>
            <person name="Siqueira K.A."/>
            <person name="Liotti R.G."/>
            <person name="Mendes T.A.O."/>
            <person name="Soares M.A."/>
        </authorList>
    </citation>
    <scope>NUCLEOTIDE SEQUENCE [LARGE SCALE GENOMIC DNA]</scope>
    <source>
        <strain evidence="2 3">193</strain>
    </source>
</reference>
<evidence type="ECO:0000313" key="3">
    <source>
        <dbReference type="Proteomes" id="UP000270471"/>
    </source>
</evidence>
<evidence type="ECO:0000259" key="1">
    <source>
        <dbReference type="Pfam" id="PF12146"/>
    </source>
</evidence>
<dbReference type="InterPro" id="IPR029058">
    <property type="entry name" value="AB_hydrolase_fold"/>
</dbReference>
<dbReference type="Gene3D" id="3.40.50.1820">
    <property type="entry name" value="alpha/beta hydrolase"/>
    <property type="match status" value="1"/>
</dbReference>